<dbReference type="Proteomes" id="UP000228934">
    <property type="component" value="Unassembled WGS sequence"/>
</dbReference>
<accession>A0A2G9P831</accession>
<dbReference type="AlphaFoldDB" id="A0A2G9P831"/>
<dbReference type="OrthoDB" id="5839451at2759"/>
<sequence>MSLSSDTQAKQQPRIVAQEETAGIKAMIVHWNECVIFPMLTVNFSRGWLEPALNECKIFCYRFGTPRWFKNIT</sequence>
<organism evidence="1 2">
    <name type="scientific">Aquarana catesbeiana</name>
    <name type="common">American bullfrog</name>
    <name type="synonym">Rana catesbeiana</name>
    <dbReference type="NCBI Taxonomy" id="8400"/>
    <lineage>
        <taxon>Eukaryota</taxon>
        <taxon>Metazoa</taxon>
        <taxon>Chordata</taxon>
        <taxon>Craniata</taxon>
        <taxon>Vertebrata</taxon>
        <taxon>Euteleostomi</taxon>
        <taxon>Amphibia</taxon>
        <taxon>Batrachia</taxon>
        <taxon>Anura</taxon>
        <taxon>Neobatrachia</taxon>
        <taxon>Ranoidea</taxon>
        <taxon>Ranidae</taxon>
        <taxon>Aquarana</taxon>
    </lineage>
</organism>
<evidence type="ECO:0000313" key="2">
    <source>
        <dbReference type="Proteomes" id="UP000228934"/>
    </source>
</evidence>
<protein>
    <submittedName>
        <fullName evidence="1">Uncharacterized protein</fullName>
    </submittedName>
</protein>
<keyword evidence="2" id="KW-1185">Reference proteome</keyword>
<dbReference type="EMBL" id="KV922466">
    <property type="protein sequence ID" value="PIN99507.1"/>
    <property type="molecule type" value="Genomic_DNA"/>
</dbReference>
<proteinExistence type="predicted"/>
<name>A0A2G9P831_AQUCT</name>
<evidence type="ECO:0000313" key="1">
    <source>
        <dbReference type="EMBL" id="PIN99507.1"/>
    </source>
</evidence>
<gene>
    <name evidence="1" type="ORF">AB205_0137720</name>
</gene>
<reference evidence="2" key="1">
    <citation type="journal article" date="2017" name="Nat. Commun.">
        <title>The North American bullfrog draft genome provides insight into hormonal regulation of long noncoding RNA.</title>
        <authorList>
            <person name="Hammond S.A."/>
            <person name="Warren R.L."/>
            <person name="Vandervalk B.P."/>
            <person name="Kucuk E."/>
            <person name="Khan H."/>
            <person name="Gibb E.A."/>
            <person name="Pandoh P."/>
            <person name="Kirk H."/>
            <person name="Zhao Y."/>
            <person name="Jones M."/>
            <person name="Mungall A.J."/>
            <person name="Coope R."/>
            <person name="Pleasance S."/>
            <person name="Moore R.A."/>
            <person name="Holt R.A."/>
            <person name="Round J.M."/>
            <person name="Ohora S."/>
            <person name="Walle B.V."/>
            <person name="Veldhoen N."/>
            <person name="Helbing C.C."/>
            <person name="Birol I."/>
        </authorList>
    </citation>
    <scope>NUCLEOTIDE SEQUENCE [LARGE SCALE GENOMIC DNA]</scope>
</reference>